<dbReference type="PANTHER" id="PTHR36350">
    <property type="entry name" value="TRANSMEMBRANE PROTEIN"/>
    <property type="match status" value="1"/>
</dbReference>
<name>A0A1S4A6Y6_TOBAC</name>
<dbReference type="AlphaFoldDB" id="A0A1S4A6Y6"/>
<dbReference type="OMA" id="QMSLEFQ"/>
<accession>A0A1S4A6Y6</accession>
<proteinExistence type="predicted"/>
<dbReference type="PANTHER" id="PTHR36350:SF3">
    <property type="entry name" value="TRANSMEMBRANE PROTEIN"/>
    <property type="match status" value="1"/>
</dbReference>
<organism evidence="1 2">
    <name type="scientific">Nicotiana tabacum</name>
    <name type="common">Common tobacco</name>
    <dbReference type="NCBI Taxonomy" id="4097"/>
    <lineage>
        <taxon>Eukaryota</taxon>
        <taxon>Viridiplantae</taxon>
        <taxon>Streptophyta</taxon>
        <taxon>Embryophyta</taxon>
        <taxon>Tracheophyta</taxon>
        <taxon>Spermatophyta</taxon>
        <taxon>Magnoliopsida</taxon>
        <taxon>eudicotyledons</taxon>
        <taxon>Gunneridae</taxon>
        <taxon>Pentapetalae</taxon>
        <taxon>asterids</taxon>
        <taxon>lamiids</taxon>
        <taxon>Solanales</taxon>
        <taxon>Solanaceae</taxon>
        <taxon>Nicotianoideae</taxon>
        <taxon>Nicotianeae</taxon>
        <taxon>Nicotiana</taxon>
    </lineage>
</organism>
<evidence type="ECO:0000313" key="1">
    <source>
        <dbReference type="Proteomes" id="UP000790787"/>
    </source>
</evidence>
<keyword evidence="1" id="KW-1185">Reference proteome</keyword>
<protein>
    <submittedName>
        <fullName evidence="2">Uncharacterized protein LOC107794401</fullName>
    </submittedName>
</protein>
<reference evidence="1" key="1">
    <citation type="journal article" date="2014" name="Nat. Commun.">
        <title>The tobacco genome sequence and its comparison with those of tomato and potato.</title>
        <authorList>
            <person name="Sierro N."/>
            <person name="Battey J.N."/>
            <person name="Ouadi S."/>
            <person name="Bakaher N."/>
            <person name="Bovet L."/>
            <person name="Willig A."/>
            <person name="Goepfert S."/>
            <person name="Peitsch M.C."/>
            <person name="Ivanov N.V."/>
        </authorList>
    </citation>
    <scope>NUCLEOTIDE SEQUENCE [LARGE SCALE GENOMIC DNA]</scope>
</reference>
<sequence length="273" mass="31708">MENILNYLQMSLEFQIAHFIEVVKAKAIQVGIQHDGLLTVLTLCFVFYLIVVSTGHLWKNKKKKKRGKIQRVLTRSMSIGVLHGGELALERLVDYHQAKANVQLLDVTETELDSLLKEGLPDFKKLQRCIAKLEMSGKESKAVKILESAIKEARLKGKPHEAYEFEMLLVESLIYQGEFIKALSYECLNDEFITDARRPLYKAIIYLSLGYTEEEAKKFWWEFKRIRGHMKRSRNTQDVQLFEITTDFDKFMCIVKSLEEDIKQVKAKANKNK</sequence>
<reference evidence="2" key="2">
    <citation type="submission" date="2025-08" db="UniProtKB">
        <authorList>
            <consortium name="RefSeq"/>
        </authorList>
    </citation>
    <scope>IDENTIFICATION</scope>
    <source>
        <tissue evidence="2">Leaf</tissue>
    </source>
</reference>
<dbReference type="RefSeq" id="XP_016472369.1">
    <property type="nucleotide sequence ID" value="XM_016616883.1"/>
</dbReference>
<dbReference type="KEGG" id="nta:107794401"/>
<dbReference type="PaxDb" id="4097-A0A1S4A6Y6"/>
<dbReference type="OrthoDB" id="1425929at2759"/>
<dbReference type="RefSeq" id="XP_016472369.2">
    <property type="nucleotide sequence ID" value="XM_016616883.2"/>
</dbReference>
<gene>
    <name evidence="2" type="primary">LOC107794401</name>
</gene>
<evidence type="ECO:0000313" key="2">
    <source>
        <dbReference type="RefSeq" id="XP_016472369.2"/>
    </source>
</evidence>
<dbReference type="Proteomes" id="UP000790787">
    <property type="component" value="Chromosome 3"/>
</dbReference>
<dbReference type="GeneID" id="107794401"/>